<evidence type="ECO:0000313" key="2">
    <source>
        <dbReference type="EMBL" id="CAE8656553.1"/>
    </source>
</evidence>
<feature type="region of interest" description="Disordered" evidence="1">
    <location>
        <begin position="1"/>
        <end position="58"/>
    </location>
</feature>
<feature type="non-terminal residue" evidence="2">
    <location>
        <position position="1"/>
    </location>
</feature>
<evidence type="ECO:0000256" key="1">
    <source>
        <dbReference type="SAM" id="MobiDB-lite"/>
    </source>
</evidence>
<protein>
    <submittedName>
        <fullName evidence="2">Uncharacterized protein</fullName>
    </submittedName>
</protein>
<dbReference type="EMBL" id="CAJNNW010014387">
    <property type="protein sequence ID" value="CAE8656553.1"/>
    <property type="molecule type" value="Genomic_DNA"/>
</dbReference>
<gene>
    <name evidence="2" type="ORF">PGLA2088_LOCUS12230</name>
</gene>
<feature type="compositionally biased region" description="Low complexity" evidence="1">
    <location>
        <begin position="9"/>
        <end position="25"/>
    </location>
</feature>
<organism evidence="2 3">
    <name type="scientific">Polarella glacialis</name>
    <name type="common">Dinoflagellate</name>
    <dbReference type="NCBI Taxonomy" id="89957"/>
    <lineage>
        <taxon>Eukaryota</taxon>
        <taxon>Sar</taxon>
        <taxon>Alveolata</taxon>
        <taxon>Dinophyceae</taxon>
        <taxon>Suessiales</taxon>
        <taxon>Suessiaceae</taxon>
        <taxon>Polarella</taxon>
    </lineage>
</organism>
<name>A0A813IN06_POLGL</name>
<evidence type="ECO:0000313" key="3">
    <source>
        <dbReference type="Proteomes" id="UP000626109"/>
    </source>
</evidence>
<accession>A0A813IN06</accession>
<dbReference type="Proteomes" id="UP000626109">
    <property type="component" value="Unassembled WGS sequence"/>
</dbReference>
<proteinExistence type="predicted"/>
<dbReference type="AlphaFoldDB" id="A0A813IN06"/>
<comment type="caution">
    <text evidence="2">The sequence shown here is derived from an EMBL/GenBank/DDBJ whole genome shotgun (WGS) entry which is preliminary data.</text>
</comment>
<sequence length="58" mass="6044">MNGSSHPHNNNNNNSNNNSNNNNNSTACSHNVADSIGSKDSTHIGAHANLDGSNDLDN</sequence>
<reference evidence="2" key="1">
    <citation type="submission" date="2021-02" db="EMBL/GenBank/DDBJ databases">
        <authorList>
            <person name="Dougan E. K."/>
            <person name="Rhodes N."/>
            <person name="Thang M."/>
            <person name="Chan C."/>
        </authorList>
    </citation>
    <scope>NUCLEOTIDE SEQUENCE</scope>
</reference>